<sequence length="178" mass="19421">MSAQISITEDALVDDLGAFADTLVDCEVVRGQVNRVPSPKSSEYVIVTPMGVVGLSLPHTKYADPTPSTGTRALTRPTQWSAQVDCYGEKAQDRALVLSIALRSQYGCEFLGGLGRAQPLYTGEPKQLPFITGENQYTERWSFDAILQFNPTVTLPQQFADSLHVNLDEVDTKFPPGA</sequence>
<dbReference type="Proteomes" id="UP000044098">
    <property type="component" value="Unassembled WGS sequence"/>
</dbReference>
<dbReference type="RefSeq" id="WP_054453381.1">
    <property type="nucleotide sequence ID" value="NZ_CYTK01000003.1"/>
</dbReference>
<evidence type="ECO:0000313" key="3">
    <source>
        <dbReference type="Proteomes" id="UP000044098"/>
    </source>
</evidence>
<accession>A0AAD2KJX7</accession>
<dbReference type="NCBIfam" id="NF047498">
    <property type="entry name" value="LIC_12616_fam"/>
    <property type="match status" value="1"/>
</dbReference>
<feature type="domain" description="Phage neck terminator protein gp12-like" evidence="1">
    <location>
        <begin position="11"/>
        <end position="165"/>
    </location>
</feature>
<dbReference type="AlphaFoldDB" id="A0AAD2KJX7"/>
<evidence type="ECO:0000313" key="2">
    <source>
        <dbReference type="EMBL" id="CUJ00437.1"/>
    </source>
</evidence>
<proteinExistence type="predicted"/>
<name>A0AAD2KJX7_ACHAE</name>
<gene>
    <name evidence="2" type="ORF">ERS370000_02397</name>
</gene>
<protein>
    <recommendedName>
        <fullName evidence="1">Phage neck terminator protein gp12-like domain-containing protein</fullName>
    </recommendedName>
</protein>
<evidence type="ECO:0000259" key="1">
    <source>
        <dbReference type="Pfam" id="PF23961"/>
    </source>
</evidence>
<reference evidence="2 3" key="1">
    <citation type="submission" date="2015-09" db="EMBL/GenBank/DDBJ databases">
        <authorList>
            <consortium name="Pathogen Informatics"/>
        </authorList>
    </citation>
    <scope>NUCLEOTIDE SEQUENCE [LARGE SCALE GENOMIC DNA]</scope>
    <source>
        <strain evidence="2 3">2789STDY5608625</strain>
    </source>
</reference>
<dbReference type="EMBL" id="CYTK01000003">
    <property type="protein sequence ID" value="CUJ00437.1"/>
    <property type="molecule type" value="Genomic_DNA"/>
</dbReference>
<comment type="caution">
    <text evidence="2">The sequence shown here is derived from an EMBL/GenBank/DDBJ whole genome shotgun (WGS) entry which is preliminary data.</text>
</comment>
<organism evidence="2 3">
    <name type="scientific">Achromobacter aegrifaciens</name>
    <dbReference type="NCBI Taxonomy" id="1287736"/>
    <lineage>
        <taxon>Bacteria</taxon>
        <taxon>Pseudomonadati</taxon>
        <taxon>Pseudomonadota</taxon>
        <taxon>Betaproteobacteria</taxon>
        <taxon>Burkholderiales</taxon>
        <taxon>Alcaligenaceae</taxon>
        <taxon>Achromobacter</taxon>
    </lineage>
</organism>
<dbReference type="InterPro" id="IPR057087">
    <property type="entry name" value="Gp12-like"/>
</dbReference>
<dbReference type="Pfam" id="PF23961">
    <property type="entry name" value="Phage_tail_terminator_9"/>
    <property type="match status" value="1"/>
</dbReference>